<keyword evidence="2" id="KW-1185">Reference proteome</keyword>
<organism evidence="1 2">
    <name type="scientific">Gracilibacillus pellucidus</name>
    <dbReference type="NCBI Taxonomy" id="3095368"/>
    <lineage>
        <taxon>Bacteria</taxon>
        <taxon>Bacillati</taxon>
        <taxon>Bacillota</taxon>
        <taxon>Bacilli</taxon>
        <taxon>Bacillales</taxon>
        <taxon>Bacillaceae</taxon>
        <taxon>Gracilibacillus</taxon>
    </lineage>
</organism>
<proteinExistence type="predicted"/>
<reference evidence="1" key="1">
    <citation type="submission" date="2023-11" db="EMBL/GenBank/DDBJ databases">
        <title>Gracilibacillus pellucida a moderately halophilic bacterium isolated from saline soil in Xinjiang province.</title>
        <authorList>
            <person name="Zhang Z."/>
            <person name="Tan F."/>
            <person name="Wang Y."/>
            <person name="Xia M."/>
        </authorList>
    </citation>
    <scope>NUCLEOTIDE SEQUENCE</scope>
    <source>
        <strain evidence="1">S3-1-1</strain>
    </source>
</reference>
<dbReference type="Proteomes" id="UP001277972">
    <property type="component" value="Unassembled WGS sequence"/>
</dbReference>
<dbReference type="EMBL" id="JAWZSR010000008">
    <property type="protein sequence ID" value="MDX8047023.1"/>
    <property type="molecule type" value="Genomic_DNA"/>
</dbReference>
<evidence type="ECO:0000313" key="1">
    <source>
        <dbReference type="EMBL" id="MDX8047023.1"/>
    </source>
</evidence>
<sequence>MKVGQVINLGKAKKFSGSGGSSSKSKKANLKVDGYWGTATTKALQKALETVADGVISNQSRNSVTAAIAGGITFGKGGILVIKELQRKVGSKADGLLGPNTIKALQKYLGTPVDGMISKPSLMIKELQRRLNKGTL</sequence>
<accession>A0ACC6M7S4</accession>
<name>A0ACC6M7S4_9BACI</name>
<evidence type="ECO:0000313" key="2">
    <source>
        <dbReference type="Proteomes" id="UP001277972"/>
    </source>
</evidence>
<protein>
    <submittedName>
        <fullName evidence="1">Uncharacterized protein</fullName>
    </submittedName>
</protein>
<gene>
    <name evidence="1" type="ORF">SH601_13600</name>
</gene>
<comment type="caution">
    <text evidence="1">The sequence shown here is derived from an EMBL/GenBank/DDBJ whole genome shotgun (WGS) entry which is preliminary data.</text>
</comment>